<dbReference type="InterPro" id="IPR029058">
    <property type="entry name" value="AB_hydrolase_fold"/>
</dbReference>
<dbReference type="SUPFAM" id="SSF53474">
    <property type="entry name" value="alpha/beta-Hydrolases"/>
    <property type="match status" value="1"/>
</dbReference>
<reference evidence="3 4" key="1">
    <citation type="journal article" date="2019" name="Int. J. Syst. Evol. Microbiol.">
        <title>The Global Catalogue of Microorganisms (GCM) 10K type strain sequencing project: providing services to taxonomists for standard genome sequencing and annotation.</title>
        <authorList>
            <consortium name="The Broad Institute Genomics Platform"/>
            <consortium name="The Broad Institute Genome Sequencing Center for Infectious Disease"/>
            <person name="Wu L."/>
            <person name="Ma J."/>
        </authorList>
    </citation>
    <scope>NUCLEOTIDE SEQUENCE [LARGE SCALE GENOMIC DNA]</scope>
    <source>
        <strain evidence="3 4">JCM 14319</strain>
    </source>
</reference>
<accession>A0ABN2KMB5</accession>
<dbReference type="PRINTS" id="PR00412">
    <property type="entry name" value="EPOXHYDRLASE"/>
</dbReference>
<dbReference type="Gene3D" id="3.40.50.1820">
    <property type="entry name" value="alpha/beta hydrolase"/>
    <property type="match status" value="1"/>
</dbReference>
<keyword evidence="4" id="KW-1185">Reference proteome</keyword>
<evidence type="ECO:0000259" key="2">
    <source>
        <dbReference type="Pfam" id="PF00561"/>
    </source>
</evidence>
<organism evidence="3 4">
    <name type="scientific">Agromyces humatus</name>
    <dbReference type="NCBI Taxonomy" id="279573"/>
    <lineage>
        <taxon>Bacteria</taxon>
        <taxon>Bacillati</taxon>
        <taxon>Actinomycetota</taxon>
        <taxon>Actinomycetes</taxon>
        <taxon>Micrococcales</taxon>
        <taxon>Microbacteriaceae</taxon>
        <taxon>Agromyces</taxon>
    </lineage>
</organism>
<dbReference type="PRINTS" id="PR00111">
    <property type="entry name" value="ABHYDROLASE"/>
</dbReference>
<dbReference type="PANTHER" id="PTHR43329">
    <property type="entry name" value="EPOXIDE HYDROLASE"/>
    <property type="match status" value="1"/>
</dbReference>
<name>A0ABN2KMB5_9MICO</name>
<dbReference type="GO" id="GO:0016787">
    <property type="term" value="F:hydrolase activity"/>
    <property type="evidence" value="ECO:0007669"/>
    <property type="project" value="UniProtKB-KW"/>
</dbReference>
<proteinExistence type="predicted"/>
<dbReference type="InterPro" id="IPR000639">
    <property type="entry name" value="Epox_hydrolase-like"/>
</dbReference>
<dbReference type="Pfam" id="PF00561">
    <property type="entry name" value="Abhydrolase_1"/>
    <property type="match status" value="1"/>
</dbReference>
<evidence type="ECO:0000313" key="3">
    <source>
        <dbReference type="EMBL" id="GAA1759716.1"/>
    </source>
</evidence>
<dbReference type="InterPro" id="IPR000073">
    <property type="entry name" value="AB_hydrolase_1"/>
</dbReference>
<dbReference type="Proteomes" id="UP001500506">
    <property type="component" value="Unassembled WGS sequence"/>
</dbReference>
<protein>
    <submittedName>
        <fullName evidence="3">Alpha/beta hydrolase</fullName>
    </submittedName>
</protein>
<comment type="caution">
    <text evidence="3">The sequence shown here is derived from an EMBL/GenBank/DDBJ whole genome shotgun (WGS) entry which is preliminary data.</text>
</comment>
<dbReference type="RefSeq" id="WP_232499981.1">
    <property type="nucleotide sequence ID" value="NZ_BAAANH010000003.1"/>
</dbReference>
<evidence type="ECO:0000256" key="1">
    <source>
        <dbReference type="ARBA" id="ARBA00022801"/>
    </source>
</evidence>
<keyword evidence="1 3" id="KW-0378">Hydrolase</keyword>
<dbReference type="EMBL" id="BAAANH010000003">
    <property type="protein sequence ID" value="GAA1759716.1"/>
    <property type="molecule type" value="Genomic_DNA"/>
</dbReference>
<feature type="domain" description="AB hydrolase-1" evidence="2">
    <location>
        <begin position="54"/>
        <end position="297"/>
    </location>
</feature>
<evidence type="ECO:0000313" key="4">
    <source>
        <dbReference type="Proteomes" id="UP001500506"/>
    </source>
</evidence>
<gene>
    <name evidence="3" type="ORF">GCM10009747_18450</name>
</gene>
<sequence>MNPSTNLERLAIADGRGSVTDAPNLPAGFTDTFVSRYIDANGVRLHAVIGGEGPALLLVHGWPENWYAWRHLMPELAKRFTVIAVDQRGVGLSDKPATGYDTGTVAADLIALVDALGFDRFAVVGHDTGFAVSYALGADHPDRVARLALAEIPGAPGTTPPPPLFVPSQVNDKLWHIPFNRAVGLPEQLIAGREDVYFGYEFAVQGGGVAQEVIDYYIGLVSDPESLTGSLGFYRAFDETVAQNQERAARKLQAPVLAIGGERSYGEHVAEATSVVAEDVEGVVIFGAGHWVAEEAPEQMLEALNRFLAPYAAEASNVAHVASVR</sequence>